<dbReference type="Pfam" id="PF07647">
    <property type="entry name" value="SAM_2"/>
    <property type="match status" value="1"/>
</dbReference>
<feature type="compositionally biased region" description="Low complexity" evidence="3">
    <location>
        <begin position="935"/>
        <end position="946"/>
    </location>
</feature>
<feature type="compositionally biased region" description="Polar residues" evidence="3">
    <location>
        <begin position="596"/>
        <end position="605"/>
    </location>
</feature>
<feature type="compositionally biased region" description="Polar residues" evidence="3">
    <location>
        <begin position="778"/>
        <end position="792"/>
    </location>
</feature>
<dbReference type="SMART" id="SM00233">
    <property type="entry name" value="PH"/>
    <property type="match status" value="1"/>
</dbReference>
<feature type="compositionally biased region" description="Basic and acidic residues" evidence="3">
    <location>
        <begin position="209"/>
        <end position="240"/>
    </location>
</feature>
<dbReference type="Gene3D" id="2.30.29.30">
    <property type="entry name" value="Pleckstrin-homology domain (PH domain)/Phosphotyrosine-binding domain (PTB)"/>
    <property type="match status" value="1"/>
</dbReference>
<dbReference type="InterPro" id="IPR001660">
    <property type="entry name" value="SAM"/>
</dbReference>
<feature type="domain" description="SAM" evidence="6">
    <location>
        <begin position="408"/>
        <end position="473"/>
    </location>
</feature>
<feature type="compositionally biased region" description="Polar residues" evidence="3">
    <location>
        <begin position="1581"/>
        <end position="1601"/>
    </location>
</feature>
<dbReference type="Gene3D" id="2.30.30.40">
    <property type="entry name" value="SH3 Domains"/>
    <property type="match status" value="1"/>
</dbReference>
<dbReference type="SMART" id="SM00326">
    <property type="entry name" value="SH3"/>
    <property type="match status" value="1"/>
</dbReference>
<evidence type="ECO:0000256" key="2">
    <source>
        <dbReference type="PROSITE-ProRule" id="PRU00192"/>
    </source>
</evidence>
<feature type="compositionally biased region" description="Polar residues" evidence="3">
    <location>
        <begin position="274"/>
        <end position="290"/>
    </location>
</feature>
<feature type="compositionally biased region" description="Polar residues" evidence="3">
    <location>
        <begin position="388"/>
        <end position="397"/>
    </location>
</feature>
<evidence type="ECO:0000313" key="8">
    <source>
        <dbReference type="Proteomes" id="UP000054845"/>
    </source>
</evidence>
<dbReference type="InterPro" id="IPR036028">
    <property type="entry name" value="SH3-like_dom_sf"/>
</dbReference>
<dbReference type="PROSITE" id="PS50002">
    <property type="entry name" value="SH3"/>
    <property type="match status" value="1"/>
</dbReference>
<feature type="region of interest" description="Disordered" evidence="3">
    <location>
        <begin position="919"/>
        <end position="952"/>
    </location>
</feature>
<sequence>MASETPVGNGGSGHVYVYALHDFEAENPDEVSFQAGQAVLVVEKDDAYGDGWWQGTNNKGETGLFPFSYTTFDKELAHQAQVDALAALNGSGAVMGSTMADIDAALAHLSNEDVPGASQNGSTAQEISKPGDGLPKGRASFASDRSGDMSVGETEDGVDAEAEIASRQAARAALAINAQKAADAASADQRAAEERKRNEAARIFAEEEERQRQKLLAKEAERKRELEQGTLKADVKDDKVAPIAGVEMSDESDSEGSDAAGPTTTHAPLFGNLAPQQAPQETQRSLSPIASASGHGHNKALAGAAAAAGATAGAAGVALAHSQKNQQASLQSPISPTDRRPFDQGSASTATDAGAPSTTATNTAATSVAGGSETPKSASAAGPARFGQSLSPANSQRDGGPGGDPHEWSVDQVVEWGRSKGWDEASVVSKFAEHEISGDVLMEMDVNILKEIEIIAFGKRFQVANAIKELKKQLDLPVSPAPASAQSATQPWGLASTPGMRTSSPAPPSSAGGHGGAVSSFSGTASAPPPASGLFAGVPTQPPAFGPPQHSSSYDPASIGPALGSRASNDSNGVYPSGMPGAPPSSGKGSRGLGESTEQVDQQPDSPLAGLASDKGVDKKVKSPGPASPRKRETGSNGRESGAGERTSFFGFQNRNRKPPPRVVSGASAATSGSYEESSGAKGTLGRLGFSRLRERSHQPPEASPSSDAIKGKISLPTSSPTYDAMGDTARRNRQSQQSASSGGYPNSAGPGGAFGHAKQASVGSAGPAAGDWYGPNRGSSNEPRSPGQASAPTEGPVMARIRPVDLEGWMKKKGERYNSWKPRYLALKGSDLVILRDPAAPKIKGYVSMKGYKVIADENTNPGKYGFKILHENEKPHYFSSDDPVVVREWMKALMKSTIGRDNTLPVISSYNNATISLKEAQRMNPPPRPPSPTSRARAQRATARANKDQLTAKDASVLMGLGQPANLRQGYFKREDIPPPVGLAALRRSNSFTRCENAVHRDGTCSDTEGDPGPPRLNLARQQNFRGSHGPLDILRSPTNNSEAVNPSQGYVSGLRDKGVSTFAPFSYDRKLCSTLLVPPKLEPVPGSPNLQLDQSFHNSQSGPEIRNGARIDTPPSSQILFVQGKGKRGASSDDDLTPTPALAPPSRTPDVPTTPITGGSVSTKGSTLTTGSFFDLRDSRFEKGAVSMLIEDLKRQNQGDDKGTGDQTDADASTFCQGSSSNIGGRGADARGPGRLAAPSEAINIMAMPDRSGPFNRSPPAAGLSARGPTPLSITRGPQHTDAHPRFAPRQRHHSDSPLSSPMARVDEEGRGFPRAVQSNLAYLLENGDDRESIMTPGTNSSGEDLLTRADRSAVESCAAKVDWGQPAESQRPARGSTLPPGAAQPANFGANLGSLIDLRAGGTPDCLTSERSFHPESSRTLPPPWQSGQRYRTAPINRDSPTSSQRMRPVHAHTAPPLESWLFCEPSQLPSNQAASSSKIGASASTGTMATPRSSRGRTVSSPDSASLPRPEVRKMPSNDNWVVTAAPSQVRMKEKVPSPLSQSTTISASSSPSKDVRPVSPNRLRGFAAQLRRPTTMHSPTKSSAGSPLNSGSGSSFAGVRTPTRASSSSDTLSGSPPPPLRLKPFKMTRRSGGASGASKDQ</sequence>
<dbReference type="SUPFAM" id="SSF47769">
    <property type="entry name" value="SAM/Pointed domain"/>
    <property type="match status" value="1"/>
</dbReference>
<feature type="compositionally biased region" description="Polar residues" evidence="3">
    <location>
        <begin position="1039"/>
        <end position="1053"/>
    </location>
</feature>
<dbReference type="Pfam" id="PF00169">
    <property type="entry name" value="PH"/>
    <property type="match status" value="1"/>
</dbReference>
<feature type="region of interest" description="Disordered" evidence="3">
    <location>
        <begin position="1331"/>
        <end position="1350"/>
    </location>
</feature>
<dbReference type="CDD" id="cd09535">
    <property type="entry name" value="SAM_BOI-like_fungal"/>
    <property type="match status" value="1"/>
</dbReference>
<feature type="region of interest" description="Disordered" evidence="3">
    <location>
        <begin position="1028"/>
        <end position="1058"/>
    </location>
</feature>
<feature type="region of interest" description="Disordered" evidence="3">
    <location>
        <begin position="1252"/>
        <end position="1309"/>
    </location>
</feature>
<feature type="region of interest" description="Disordered" evidence="3">
    <location>
        <begin position="186"/>
        <end position="408"/>
    </location>
</feature>
<feature type="compositionally biased region" description="Low complexity" evidence="3">
    <location>
        <begin position="479"/>
        <end position="491"/>
    </location>
</feature>
<feature type="compositionally biased region" description="Polar residues" evidence="3">
    <location>
        <begin position="1091"/>
        <end position="1105"/>
    </location>
</feature>
<reference evidence="7 8" key="1">
    <citation type="submission" date="2014-09" db="EMBL/GenBank/DDBJ databases">
        <authorList>
            <person name="Magalhaes I.L.F."/>
            <person name="Oliveira U."/>
            <person name="Santos F.R."/>
            <person name="Vidigal T.H.D.A."/>
            <person name="Brescovit A.D."/>
            <person name="Santos A.J."/>
        </authorList>
    </citation>
    <scope>NUCLEOTIDE SEQUENCE [LARGE SCALE GENOMIC DNA]</scope>
</reference>
<feature type="region of interest" description="Disordered" evidence="3">
    <location>
        <begin position="113"/>
        <end position="156"/>
    </location>
</feature>
<feature type="region of interest" description="Disordered" evidence="3">
    <location>
        <begin position="1356"/>
        <end position="1458"/>
    </location>
</feature>
<evidence type="ECO:0000256" key="1">
    <source>
        <dbReference type="ARBA" id="ARBA00022443"/>
    </source>
</evidence>
<evidence type="ECO:0000313" key="7">
    <source>
        <dbReference type="EMBL" id="CEH12352.1"/>
    </source>
</evidence>
<feature type="compositionally biased region" description="Polar residues" evidence="3">
    <location>
        <begin position="117"/>
        <end position="126"/>
    </location>
</feature>
<feature type="compositionally biased region" description="Low complexity" evidence="3">
    <location>
        <begin position="665"/>
        <end position="681"/>
    </location>
</feature>
<dbReference type="InterPro" id="IPR001452">
    <property type="entry name" value="SH3_domain"/>
</dbReference>
<dbReference type="InterPro" id="IPR001849">
    <property type="entry name" value="PH_domain"/>
</dbReference>
<feature type="region of interest" description="Disordered" evidence="3">
    <location>
        <begin position="1196"/>
        <end position="1236"/>
    </location>
</feature>
<feature type="compositionally biased region" description="Low complexity" evidence="3">
    <location>
        <begin position="1543"/>
        <end position="1558"/>
    </location>
</feature>
<feature type="compositionally biased region" description="Polar residues" evidence="3">
    <location>
        <begin position="1157"/>
        <end position="1174"/>
    </location>
</feature>
<feature type="compositionally biased region" description="Polar residues" evidence="3">
    <location>
        <begin position="322"/>
        <end position="335"/>
    </location>
</feature>
<evidence type="ECO:0000259" key="6">
    <source>
        <dbReference type="PROSITE" id="PS50105"/>
    </source>
</evidence>
<dbReference type="PROSITE" id="PS50105">
    <property type="entry name" value="SAM_DOMAIN"/>
    <property type="match status" value="1"/>
</dbReference>
<feature type="compositionally biased region" description="Low complexity" evidence="3">
    <location>
        <begin position="353"/>
        <end position="372"/>
    </location>
</feature>
<dbReference type="InterPro" id="IPR013761">
    <property type="entry name" value="SAM/pointed_sf"/>
</dbReference>
<dbReference type="Pfam" id="PF14604">
    <property type="entry name" value="SH3_9"/>
    <property type="match status" value="1"/>
</dbReference>
<feature type="compositionally biased region" description="Basic and acidic residues" evidence="3">
    <location>
        <begin position="190"/>
        <end position="200"/>
    </location>
</feature>
<keyword evidence="1 2" id="KW-0728">SH3 domain</keyword>
<feature type="compositionally biased region" description="Polar residues" evidence="3">
    <location>
        <begin position="1490"/>
        <end position="1509"/>
    </location>
</feature>
<dbReference type="OrthoDB" id="73680at2759"/>
<organism evidence="7 8">
    <name type="scientific">Ceraceosorus bombacis</name>
    <dbReference type="NCBI Taxonomy" id="401625"/>
    <lineage>
        <taxon>Eukaryota</taxon>
        <taxon>Fungi</taxon>
        <taxon>Dikarya</taxon>
        <taxon>Basidiomycota</taxon>
        <taxon>Ustilaginomycotina</taxon>
        <taxon>Exobasidiomycetes</taxon>
        <taxon>Ceraceosorales</taxon>
        <taxon>Ceraceosoraceae</taxon>
        <taxon>Ceraceosorus</taxon>
    </lineage>
</organism>
<feature type="domain" description="PH" evidence="5">
    <location>
        <begin position="804"/>
        <end position="900"/>
    </location>
</feature>
<evidence type="ECO:0000256" key="3">
    <source>
        <dbReference type="SAM" id="MobiDB-lite"/>
    </source>
</evidence>
<dbReference type="Gene3D" id="1.10.150.50">
    <property type="entry name" value="Transcription Factor, Ets-1"/>
    <property type="match status" value="1"/>
</dbReference>
<evidence type="ECO:0000259" key="5">
    <source>
        <dbReference type="PROSITE" id="PS50003"/>
    </source>
</evidence>
<feature type="compositionally biased region" description="Polar residues" evidence="3">
    <location>
        <begin position="1217"/>
        <end position="1226"/>
    </location>
</feature>
<accession>A0A0P1BAG3</accession>
<feature type="compositionally biased region" description="Low complexity" evidence="3">
    <location>
        <begin position="576"/>
        <end position="588"/>
    </location>
</feature>
<feature type="compositionally biased region" description="Low complexity" evidence="3">
    <location>
        <begin position="300"/>
        <end position="320"/>
    </location>
</feature>
<proteinExistence type="predicted"/>
<dbReference type="Proteomes" id="UP000054845">
    <property type="component" value="Unassembled WGS sequence"/>
</dbReference>
<dbReference type="PROSITE" id="PS50003">
    <property type="entry name" value="PH_DOMAIN"/>
    <property type="match status" value="1"/>
</dbReference>
<dbReference type="InterPro" id="IPR011993">
    <property type="entry name" value="PH-like_dom_sf"/>
</dbReference>
<dbReference type="CDD" id="cd13316">
    <property type="entry name" value="PH_Boi"/>
    <property type="match status" value="1"/>
</dbReference>
<feature type="domain" description="SH3" evidence="4">
    <location>
        <begin position="12"/>
        <end position="75"/>
    </location>
</feature>
<dbReference type="STRING" id="401625.A0A0P1BAG3"/>
<evidence type="ECO:0000259" key="4">
    <source>
        <dbReference type="PROSITE" id="PS50002"/>
    </source>
</evidence>
<feature type="compositionally biased region" description="Low complexity" evidence="3">
    <location>
        <begin position="1478"/>
        <end position="1489"/>
    </location>
</feature>
<keyword evidence="8" id="KW-1185">Reference proteome</keyword>
<protein>
    <submittedName>
        <fullName evidence="7">PROTEIN BOB1-RELATED</fullName>
    </submittedName>
</protein>
<feature type="region of interest" description="Disordered" evidence="3">
    <location>
        <begin position="479"/>
        <end position="800"/>
    </location>
</feature>
<dbReference type="SUPFAM" id="SSF50044">
    <property type="entry name" value="SH3-domain"/>
    <property type="match status" value="1"/>
</dbReference>
<feature type="region of interest" description="Disordered" evidence="3">
    <location>
        <begin position="1087"/>
        <end position="1174"/>
    </location>
</feature>
<dbReference type="EMBL" id="CCYA01000149">
    <property type="protein sequence ID" value="CEH12352.1"/>
    <property type="molecule type" value="Genomic_DNA"/>
</dbReference>
<dbReference type="SMART" id="SM00454">
    <property type="entry name" value="SAM"/>
    <property type="match status" value="1"/>
</dbReference>
<dbReference type="CDD" id="cd00174">
    <property type="entry name" value="SH3"/>
    <property type="match status" value="1"/>
</dbReference>
<name>A0A0P1BAG3_9BASI</name>
<feature type="region of interest" description="Disordered" evidence="3">
    <location>
        <begin position="1473"/>
        <end position="1647"/>
    </location>
</feature>
<dbReference type="SUPFAM" id="SSF50729">
    <property type="entry name" value="PH domain-like"/>
    <property type="match status" value="1"/>
</dbReference>
<feature type="compositionally biased region" description="Basic and acidic residues" evidence="3">
    <location>
        <begin position="1196"/>
        <end position="1207"/>
    </location>
</feature>